<dbReference type="EMBL" id="MU250565">
    <property type="protein sequence ID" value="KAG7440988.1"/>
    <property type="molecule type" value="Genomic_DNA"/>
</dbReference>
<proteinExistence type="predicted"/>
<protein>
    <recommendedName>
        <fullName evidence="2">DUF6534 domain-containing protein</fullName>
    </recommendedName>
</protein>
<dbReference type="RefSeq" id="XP_043034488.1">
    <property type="nucleotide sequence ID" value="XM_043181401.1"/>
</dbReference>
<keyword evidence="4" id="KW-1185">Reference proteome</keyword>
<evidence type="ECO:0000256" key="1">
    <source>
        <dbReference type="SAM" id="Phobius"/>
    </source>
</evidence>
<dbReference type="Pfam" id="PF20152">
    <property type="entry name" value="DUF6534"/>
    <property type="match status" value="1"/>
</dbReference>
<dbReference type="AlphaFoldDB" id="A0A9P8AM77"/>
<name>A0A9P8AM77_9AGAR</name>
<dbReference type="PANTHER" id="PTHR40465:SF1">
    <property type="entry name" value="DUF6534 DOMAIN-CONTAINING PROTEIN"/>
    <property type="match status" value="1"/>
</dbReference>
<dbReference type="PANTHER" id="PTHR40465">
    <property type="entry name" value="CHROMOSOME 1, WHOLE GENOME SHOTGUN SEQUENCE"/>
    <property type="match status" value="1"/>
</dbReference>
<keyword evidence="1" id="KW-0472">Membrane</keyword>
<feature type="transmembrane region" description="Helical" evidence="1">
    <location>
        <begin position="50"/>
        <end position="74"/>
    </location>
</feature>
<feature type="transmembrane region" description="Helical" evidence="1">
    <location>
        <begin position="239"/>
        <end position="259"/>
    </location>
</feature>
<feature type="transmembrane region" description="Helical" evidence="1">
    <location>
        <begin position="157"/>
        <end position="179"/>
    </location>
</feature>
<sequence>MMEIHKGGEGKPPRWSFLSPRLSLLSLGLSNTGKMSTTTAVPALDNTMGALLVGVLFSTALWGVTCVQTFSYINRYWRLDTLGFRILVLATFVMDTFHEILICHTIYVYLVSHFADLAQLEIIEWSILVEVIPSACVALMVQSFFTYRVWILSHRNLYLILFLGSLVAAEFFVCIAYFSKAWALEFYSESFKVRSLSQSMNALAAAGDMSICGSLIFLLHRSKSGMKRSDAMMNKMILFTMNTGLLTSICAIMSLIMILVYPNTFLYITFFFNLGRLYSNSLLATLNARRGMKTTVDGSALAASFTLDSEGRRLPISADGASKPRHIVINRDVDVEVLGDYEMDSRNFDSEPK</sequence>
<feature type="transmembrane region" description="Helical" evidence="1">
    <location>
        <begin position="265"/>
        <end position="286"/>
    </location>
</feature>
<evidence type="ECO:0000313" key="4">
    <source>
        <dbReference type="Proteomes" id="UP000812287"/>
    </source>
</evidence>
<organism evidence="3 4">
    <name type="scientific">Guyanagaster necrorhizus</name>
    <dbReference type="NCBI Taxonomy" id="856835"/>
    <lineage>
        <taxon>Eukaryota</taxon>
        <taxon>Fungi</taxon>
        <taxon>Dikarya</taxon>
        <taxon>Basidiomycota</taxon>
        <taxon>Agaricomycotina</taxon>
        <taxon>Agaricomycetes</taxon>
        <taxon>Agaricomycetidae</taxon>
        <taxon>Agaricales</taxon>
        <taxon>Marasmiineae</taxon>
        <taxon>Physalacriaceae</taxon>
        <taxon>Guyanagaster</taxon>
    </lineage>
</organism>
<reference evidence="3" key="1">
    <citation type="submission" date="2020-11" db="EMBL/GenBank/DDBJ databases">
        <title>Adaptations for nitrogen fixation in a non-lichenized fungal sporocarp promotes dispersal by wood-feeding termites.</title>
        <authorList>
            <consortium name="DOE Joint Genome Institute"/>
            <person name="Koch R.A."/>
            <person name="Yoon G."/>
            <person name="Arayal U."/>
            <person name="Lail K."/>
            <person name="Amirebrahimi M."/>
            <person name="Labutti K."/>
            <person name="Lipzen A."/>
            <person name="Riley R."/>
            <person name="Barry K."/>
            <person name="Henrissat B."/>
            <person name="Grigoriev I.V."/>
            <person name="Herr J.R."/>
            <person name="Aime M.C."/>
        </authorList>
    </citation>
    <scope>NUCLEOTIDE SEQUENCE</scope>
    <source>
        <strain evidence="3">MCA 3950</strain>
    </source>
</reference>
<dbReference type="OrthoDB" id="3263055at2759"/>
<keyword evidence="1" id="KW-0812">Transmembrane</keyword>
<evidence type="ECO:0000259" key="2">
    <source>
        <dbReference type="Pfam" id="PF20152"/>
    </source>
</evidence>
<keyword evidence="1" id="KW-1133">Transmembrane helix</keyword>
<comment type="caution">
    <text evidence="3">The sequence shown here is derived from an EMBL/GenBank/DDBJ whole genome shotgun (WGS) entry which is preliminary data.</text>
</comment>
<dbReference type="InterPro" id="IPR045339">
    <property type="entry name" value="DUF6534"/>
</dbReference>
<dbReference type="Proteomes" id="UP000812287">
    <property type="component" value="Unassembled WGS sequence"/>
</dbReference>
<accession>A0A9P8AM77</accession>
<gene>
    <name evidence="3" type="ORF">BT62DRAFT_560297</name>
</gene>
<feature type="transmembrane region" description="Helical" evidence="1">
    <location>
        <begin position="86"/>
        <end position="110"/>
    </location>
</feature>
<feature type="transmembrane region" description="Helical" evidence="1">
    <location>
        <begin position="122"/>
        <end position="145"/>
    </location>
</feature>
<feature type="domain" description="DUF6534" evidence="2">
    <location>
        <begin position="204"/>
        <end position="290"/>
    </location>
</feature>
<evidence type="ECO:0000313" key="3">
    <source>
        <dbReference type="EMBL" id="KAG7440988.1"/>
    </source>
</evidence>
<feature type="transmembrane region" description="Helical" evidence="1">
    <location>
        <begin position="199"/>
        <end position="219"/>
    </location>
</feature>
<dbReference type="GeneID" id="66103697"/>